<dbReference type="GO" id="GO:0005242">
    <property type="term" value="F:inward rectifier potassium channel activity"/>
    <property type="evidence" value="ECO:0007669"/>
    <property type="project" value="InterPro"/>
</dbReference>
<dbReference type="AlphaFoldDB" id="A0AAD7RCC8"/>
<dbReference type="Pfam" id="PF01007">
    <property type="entry name" value="IRK"/>
    <property type="match status" value="1"/>
</dbReference>
<dbReference type="PANTHER" id="PTHR11767">
    <property type="entry name" value="INWARD RECTIFIER POTASSIUM CHANNEL"/>
    <property type="match status" value="1"/>
</dbReference>
<evidence type="ECO:0000256" key="5">
    <source>
        <dbReference type="ARBA" id="ARBA00022882"/>
    </source>
</evidence>
<name>A0AAD7RCC8_9TELE</name>
<comment type="subcellular location">
    <subcellularLocation>
        <location evidence="1 12">Membrane</location>
        <topology evidence="1 12">Multi-pass membrane protein</topology>
    </subcellularLocation>
</comment>
<keyword evidence="10 12" id="KW-0407">Ion channel</keyword>
<evidence type="ECO:0000256" key="6">
    <source>
        <dbReference type="ARBA" id="ARBA00022958"/>
    </source>
</evidence>
<keyword evidence="2 12" id="KW-0813">Transport</keyword>
<dbReference type="InterPro" id="IPR013518">
    <property type="entry name" value="K_chnl_inward-rec_Kir_cyto"/>
</dbReference>
<keyword evidence="8 12" id="KW-0406">Ion transport</keyword>
<dbReference type="InterPro" id="IPR040445">
    <property type="entry name" value="Kir_TM"/>
</dbReference>
<evidence type="ECO:0000256" key="2">
    <source>
        <dbReference type="ARBA" id="ARBA00022448"/>
    </source>
</evidence>
<dbReference type="PRINTS" id="PR01320">
    <property type="entry name" value="KIRCHANNEL"/>
</dbReference>
<dbReference type="InterPro" id="IPR014756">
    <property type="entry name" value="Ig_E-set"/>
</dbReference>
<sequence>MNNVRGFTAAFLFSLETQTTIGYGFRGMTENCALAIAVVTLQDVISCFIDTGGDRAWPWPRWPRRRRAQTVGFSGSAVVSRRDGVLCLSWRLGDFRRNHVVEGVARAQVVRLDVTPAGELGVSSTDLALQQSDVILATPATLTHRIVPGARYPLGPALQGRAACERSCYKVDFSLFHQTVSVPLPELSAREQDRCSKQNPAPPSPTARPTTAQTPPPRT</sequence>
<feature type="region of interest" description="Disordered" evidence="13">
    <location>
        <begin position="187"/>
        <end position="219"/>
    </location>
</feature>
<dbReference type="Gene3D" id="1.10.287.70">
    <property type="match status" value="1"/>
</dbReference>
<feature type="domain" description="Inward rectifier potassium channel C-terminal" evidence="15">
    <location>
        <begin position="72"/>
        <end position="146"/>
    </location>
</feature>
<reference evidence="16" key="1">
    <citation type="journal article" date="2023" name="Science">
        <title>Genome structures resolve the early diversification of teleost fishes.</title>
        <authorList>
            <person name="Parey E."/>
            <person name="Louis A."/>
            <person name="Montfort J."/>
            <person name="Bouchez O."/>
            <person name="Roques C."/>
            <person name="Iampietro C."/>
            <person name="Lluch J."/>
            <person name="Castinel A."/>
            <person name="Donnadieu C."/>
            <person name="Desvignes T."/>
            <person name="Floi Bucao C."/>
            <person name="Jouanno E."/>
            <person name="Wen M."/>
            <person name="Mejri S."/>
            <person name="Dirks R."/>
            <person name="Jansen H."/>
            <person name="Henkel C."/>
            <person name="Chen W.J."/>
            <person name="Zahm M."/>
            <person name="Cabau C."/>
            <person name="Klopp C."/>
            <person name="Thompson A.W."/>
            <person name="Robinson-Rechavi M."/>
            <person name="Braasch I."/>
            <person name="Lecointre G."/>
            <person name="Bobe J."/>
            <person name="Postlethwait J.H."/>
            <person name="Berthelot C."/>
            <person name="Roest Crollius H."/>
            <person name="Guiguen Y."/>
        </authorList>
    </citation>
    <scope>NUCLEOTIDE SEQUENCE</scope>
    <source>
        <strain evidence="16">NC1722</strain>
    </source>
</reference>
<dbReference type="InterPro" id="IPR041647">
    <property type="entry name" value="IRK_C"/>
</dbReference>
<evidence type="ECO:0000256" key="13">
    <source>
        <dbReference type="SAM" id="MobiDB-lite"/>
    </source>
</evidence>
<evidence type="ECO:0000256" key="10">
    <source>
        <dbReference type="ARBA" id="ARBA00023303"/>
    </source>
</evidence>
<keyword evidence="6 12" id="KW-0630">Potassium</keyword>
<dbReference type="InterPro" id="IPR016449">
    <property type="entry name" value="K_chnl_inward-rec_Kir"/>
</dbReference>
<protein>
    <submittedName>
        <fullName evidence="16">Uncharacterized protein</fullName>
    </submittedName>
</protein>
<keyword evidence="17" id="KW-1185">Reference proteome</keyword>
<dbReference type="EMBL" id="JAINUG010000344">
    <property type="protein sequence ID" value="KAJ8377652.1"/>
    <property type="molecule type" value="Genomic_DNA"/>
</dbReference>
<evidence type="ECO:0000313" key="17">
    <source>
        <dbReference type="Proteomes" id="UP001221898"/>
    </source>
</evidence>
<evidence type="ECO:0000256" key="11">
    <source>
        <dbReference type="ARBA" id="ARBA00034430"/>
    </source>
</evidence>
<evidence type="ECO:0000256" key="3">
    <source>
        <dbReference type="ARBA" id="ARBA00022538"/>
    </source>
</evidence>
<dbReference type="Pfam" id="PF17655">
    <property type="entry name" value="IRK_C"/>
    <property type="match status" value="1"/>
</dbReference>
<dbReference type="PANTHER" id="PTHR11767:SF24">
    <property type="entry name" value="INWARD RECTIFIER POTASSIUM CHANNEL 16"/>
    <property type="match status" value="1"/>
</dbReference>
<keyword evidence="5 12" id="KW-0851">Voltage-gated channel</keyword>
<evidence type="ECO:0000259" key="14">
    <source>
        <dbReference type="Pfam" id="PF01007"/>
    </source>
</evidence>
<dbReference type="GO" id="GO:0034702">
    <property type="term" value="C:monoatomic ion channel complex"/>
    <property type="evidence" value="ECO:0007669"/>
    <property type="project" value="UniProtKB-KW"/>
</dbReference>
<evidence type="ECO:0000313" key="16">
    <source>
        <dbReference type="EMBL" id="KAJ8377652.1"/>
    </source>
</evidence>
<accession>A0AAD7RCC8</accession>
<keyword evidence="7" id="KW-1133">Transmembrane helix</keyword>
<dbReference type="Gene3D" id="2.60.40.1400">
    <property type="entry name" value="G protein-activated inward rectifier potassium channel 1"/>
    <property type="match status" value="1"/>
</dbReference>
<organism evidence="16 17">
    <name type="scientific">Aldrovandia affinis</name>
    <dbReference type="NCBI Taxonomy" id="143900"/>
    <lineage>
        <taxon>Eukaryota</taxon>
        <taxon>Metazoa</taxon>
        <taxon>Chordata</taxon>
        <taxon>Craniata</taxon>
        <taxon>Vertebrata</taxon>
        <taxon>Euteleostomi</taxon>
        <taxon>Actinopterygii</taxon>
        <taxon>Neopterygii</taxon>
        <taxon>Teleostei</taxon>
        <taxon>Notacanthiformes</taxon>
        <taxon>Halosauridae</taxon>
        <taxon>Aldrovandia</taxon>
    </lineage>
</organism>
<keyword evidence="9" id="KW-0472">Membrane</keyword>
<dbReference type="GO" id="GO:0034765">
    <property type="term" value="P:regulation of monoatomic ion transmembrane transport"/>
    <property type="evidence" value="ECO:0007669"/>
    <property type="project" value="TreeGrafter"/>
</dbReference>
<dbReference type="SUPFAM" id="SSF81296">
    <property type="entry name" value="E set domains"/>
    <property type="match status" value="1"/>
</dbReference>
<evidence type="ECO:0000256" key="9">
    <source>
        <dbReference type="ARBA" id="ARBA00023136"/>
    </source>
</evidence>
<dbReference type="GO" id="GO:1990573">
    <property type="term" value="P:potassium ion import across plasma membrane"/>
    <property type="evidence" value="ECO:0007669"/>
    <property type="project" value="TreeGrafter"/>
</dbReference>
<evidence type="ECO:0000256" key="4">
    <source>
        <dbReference type="ARBA" id="ARBA00022692"/>
    </source>
</evidence>
<dbReference type="SUPFAM" id="SSF81324">
    <property type="entry name" value="Voltage-gated potassium channels"/>
    <property type="match status" value="1"/>
</dbReference>
<dbReference type="Proteomes" id="UP001221898">
    <property type="component" value="Unassembled WGS sequence"/>
</dbReference>
<proteinExistence type="inferred from homology"/>
<comment type="caution">
    <text evidence="16">The sequence shown here is derived from an EMBL/GenBank/DDBJ whole genome shotgun (WGS) entry which is preliminary data.</text>
</comment>
<evidence type="ECO:0000256" key="1">
    <source>
        <dbReference type="ARBA" id="ARBA00004141"/>
    </source>
</evidence>
<dbReference type="GO" id="GO:0005886">
    <property type="term" value="C:plasma membrane"/>
    <property type="evidence" value="ECO:0007669"/>
    <property type="project" value="TreeGrafter"/>
</dbReference>
<feature type="domain" description="Potassium channel inwardly rectifying transmembrane" evidence="14">
    <location>
        <begin position="2"/>
        <end position="51"/>
    </location>
</feature>
<dbReference type="GO" id="GO:0007399">
    <property type="term" value="P:nervous system development"/>
    <property type="evidence" value="ECO:0007669"/>
    <property type="project" value="UniProtKB-ARBA"/>
</dbReference>
<comment type="catalytic activity">
    <reaction evidence="11">
        <text>K(+)(in) = K(+)(out)</text>
        <dbReference type="Rhea" id="RHEA:29463"/>
        <dbReference type="ChEBI" id="CHEBI:29103"/>
    </reaction>
</comment>
<keyword evidence="3 12" id="KW-0633">Potassium transport</keyword>
<gene>
    <name evidence="16" type="ORF">AAFF_G00254970</name>
</gene>
<comment type="similarity">
    <text evidence="12">Belongs to the inward rectifier-type potassium channel (TC 1.A.2.1) family.</text>
</comment>
<evidence type="ECO:0000259" key="15">
    <source>
        <dbReference type="Pfam" id="PF17655"/>
    </source>
</evidence>
<evidence type="ECO:0000256" key="8">
    <source>
        <dbReference type="ARBA" id="ARBA00023065"/>
    </source>
</evidence>
<evidence type="ECO:0000256" key="7">
    <source>
        <dbReference type="ARBA" id="ARBA00022989"/>
    </source>
</evidence>
<keyword evidence="4 12" id="KW-0812">Transmembrane</keyword>
<evidence type="ECO:0000256" key="12">
    <source>
        <dbReference type="RuleBase" id="RU003822"/>
    </source>
</evidence>